<dbReference type="AlphaFoldDB" id="A0A2I0JJJ6"/>
<dbReference type="InterPro" id="IPR001611">
    <property type="entry name" value="Leu-rich_rpt"/>
</dbReference>
<sequence>MRLELYSQDLSRPIFRHIGNLSFQRVLNLENNSFHSMVPLEVSQLSRLRTLYLNNNSLSGPIPPSLSSCSDLANIDLCYNMLEGLLSLDLGDNKLTGAITPEIMSLLSVSIIADFSENNLSEELPMETRSLKIRGALLLHGNKFSGEIPSSIGGSISLENL</sequence>
<dbReference type="Pfam" id="PF00560">
    <property type="entry name" value="LRR_1"/>
    <property type="match status" value="3"/>
</dbReference>
<organism evidence="1 2">
    <name type="scientific">Punica granatum</name>
    <name type="common">Pomegranate</name>
    <dbReference type="NCBI Taxonomy" id="22663"/>
    <lineage>
        <taxon>Eukaryota</taxon>
        <taxon>Viridiplantae</taxon>
        <taxon>Streptophyta</taxon>
        <taxon>Embryophyta</taxon>
        <taxon>Tracheophyta</taxon>
        <taxon>Spermatophyta</taxon>
        <taxon>Magnoliopsida</taxon>
        <taxon>eudicotyledons</taxon>
        <taxon>Gunneridae</taxon>
        <taxon>Pentapetalae</taxon>
        <taxon>rosids</taxon>
        <taxon>malvids</taxon>
        <taxon>Myrtales</taxon>
        <taxon>Lythraceae</taxon>
        <taxon>Punica</taxon>
    </lineage>
</organism>
<dbReference type="InterPro" id="IPR052595">
    <property type="entry name" value="LRRC69/RLP"/>
</dbReference>
<dbReference type="InterPro" id="IPR032675">
    <property type="entry name" value="LRR_dom_sf"/>
</dbReference>
<dbReference type="STRING" id="22663.A0A2I0JJJ6"/>
<dbReference type="EMBL" id="PGOL01001630">
    <property type="protein sequence ID" value="PKI56090.1"/>
    <property type="molecule type" value="Genomic_DNA"/>
</dbReference>
<evidence type="ECO:0000313" key="2">
    <source>
        <dbReference type="Proteomes" id="UP000233551"/>
    </source>
</evidence>
<dbReference type="PANTHER" id="PTHR48057:SF29">
    <property type="entry name" value="OS02G0609900 PROTEIN"/>
    <property type="match status" value="1"/>
</dbReference>
<protein>
    <submittedName>
        <fullName evidence="1">Uncharacterized protein</fullName>
    </submittedName>
</protein>
<keyword evidence="2" id="KW-1185">Reference proteome</keyword>
<gene>
    <name evidence="1" type="ORF">CRG98_023522</name>
</gene>
<accession>A0A2I0JJJ6</accession>
<evidence type="ECO:0000313" key="1">
    <source>
        <dbReference type="EMBL" id="PKI56090.1"/>
    </source>
</evidence>
<dbReference type="PANTHER" id="PTHR48057">
    <property type="entry name" value="LEUCINE-RICH REPEAT SERINE/THREONINE-PROTEIN KINASE 1"/>
    <property type="match status" value="1"/>
</dbReference>
<comment type="caution">
    <text evidence="1">The sequence shown here is derived from an EMBL/GenBank/DDBJ whole genome shotgun (WGS) entry which is preliminary data.</text>
</comment>
<reference evidence="1 2" key="1">
    <citation type="submission" date="2017-11" db="EMBL/GenBank/DDBJ databases">
        <title>De-novo sequencing of pomegranate (Punica granatum L.) genome.</title>
        <authorList>
            <person name="Akparov Z."/>
            <person name="Amiraslanov A."/>
            <person name="Hajiyeva S."/>
            <person name="Abbasov M."/>
            <person name="Kaur K."/>
            <person name="Hamwieh A."/>
            <person name="Solovyev V."/>
            <person name="Salamov A."/>
            <person name="Braich B."/>
            <person name="Kosarev P."/>
            <person name="Mahmoud A."/>
            <person name="Hajiyev E."/>
            <person name="Babayeva S."/>
            <person name="Izzatullayeva V."/>
            <person name="Mammadov A."/>
            <person name="Mammadov A."/>
            <person name="Sharifova S."/>
            <person name="Ojaghi J."/>
            <person name="Eynullazada K."/>
            <person name="Bayramov B."/>
            <person name="Abdulazimova A."/>
            <person name="Shahmuradov I."/>
        </authorList>
    </citation>
    <scope>NUCLEOTIDE SEQUENCE [LARGE SCALE GENOMIC DNA]</scope>
    <source>
        <strain evidence="2">cv. AG2017</strain>
        <tissue evidence="1">Leaf</tissue>
    </source>
</reference>
<name>A0A2I0JJJ6_PUNGR</name>
<dbReference type="SUPFAM" id="SSF52058">
    <property type="entry name" value="L domain-like"/>
    <property type="match status" value="1"/>
</dbReference>
<dbReference type="Gene3D" id="3.80.10.10">
    <property type="entry name" value="Ribonuclease Inhibitor"/>
    <property type="match status" value="2"/>
</dbReference>
<dbReference type="Proteomes" id="UP000233551">
    <property type="component" value="Unassembled WGS sequence"/>
</dbReference>
<proteinExistence type="predicted"/>